<reference evidence="1 2" key="1">
    <citation type="submission" date="2016-06" db="EMBL/GenBank/DDBJ databases">
        <authorList>
            <person name="Kjaerup R.B."/>
            <person name="Dalgaard T.S."/>
            <person name="Juul-Madsen H.R."/>
        </authorList>
    </citation>
    <scope>NUCLEOTIDE SEQUENCE [LARGE SCALE GENOMIC DNA]</scope>
</reference>
<name>A0A1B1PAR9_9CAUD</name>
<dbReference type="GeneID" id="29065174"/>
<dbReference type="RefSeq" id="YP_009285172.1">
    <property type="nucleotide sequence ID" value="NC_031054.1"/>
</dbReference>
<organism evidence="1 2">
    <name type="scientific">Bacillus phage DirtyBetty</name>
    <dbReference type="NCBI Taxonomy" id="1873999"/>
    <lineage>
        <taxon>Viruses</taxon>
        <taxon>Duplodnaviria</taxon>
        <taxon>Heunggongvirae</taxon>
        <taxon>Uroviricota</taxon>
        <taxon>Caudoviricetes</taxon>
        <taxon>Herelleviridae</taxon>
        <taxon>Bastillevirinae</taxon>
        <taxon>Wphvirus</taxon>
        <taxon>Wphvirus megatron</taxon>
    </lineage>
</organism>
<sequence>MKGGGIMYIQTENTVAEVTELIYNAKEGK</sequence>
<dbReference type="Proteomes" id="UP000203382">
    <property type="component" value="Segment"/>
</dbReference>
<evidence type="ECO:0000313" key="2">
    <source>
        <dbReference type="Proteomes" id="UP000203382"/>
    </source>
</evidence>
<dbReference type="EMBL" id="KX349903">
    <property type="protein sequence ID" value="ANT41266.1"/>
    <property type="molecule type" value="Genomic_DNA"/>
</dbReference>
<gene>
    <name evidence="1" type="ORF">DIRTYBETTY_230</name>
</gene>
<dbReference type="KEGG" id="vg:29065174"/>
<evidence type="ECO:0000313" key="1">
    <source>
        <dbReference type="EMBL" id="ANT41266.1"/>
    </source>
</evidence>
<protein>
    <submittedName>
        <fullName evidence="1">Uncharacterized protein</fullName>
    </submittedName>
</protein>
<proteinExistence type="predicted"/>
<accession>A0A1B1PAR9</accession>